<evidence type="ECO:0000256" key="1">
    <source>
        <dbReference type="SAM" id="Coils"/>
    </source>
</evidence>
<dbReference type="PANTHER" id="PTHR46670:SF3">
    <property type="entry name" value="ENDONUCLEASE_EXONUCLEASE_PHOSPHATASE DOMAIN-CONTAINING PROTEIN"/>
    <property type="match status" value="1"/>
</dbReference>
<keyword evidence="1" id="KW-0175">Coiled coil</keyword>
<dbReference type="AlphaFoldDB" id="A0AA89C2C4"/>
<name>A0AA89C2C4_PINIB</name>
<feature type="coiled-coil region" evidence="1">
    <location>
        <begin position="143"/>
        <end position="170"/>
    </location>
</feature>
<protein>
    <recommendedName>
        <fullName evidence="2">Reverse transcriptase domain-containing protein</fullName>
    </recommendedName>
</protein>
<proteinExistence type="predicted"/>
<evidence type="ECO:0000313" key="3">
    <source>
        <dbReference type="EMBL" id="KAK3096691.1"/>
    </source>
</evidence>
<dbReference type="InterPro" id="IPR043502">
    <property type="entry name" value="DNA/RNA_pol_sf"/>
</dbReference>
<organism evidence="3 4">
    <name type="scientific">Pinctada imbricata</name>
    <name type="common">Atlantic pearl-oyster</name>
    <name type="synonym">Pinctada martensii</name>
    <dbReference type="NCBI Taxonomy" id="66713"/>
    <lineage>
        <taxon>Eukaryota</taxon>
        <taxon>Metazoa</taxon>
        <taxon>Spiralia</taxon>
        <taxon>Lophotrochozoa</taxon>
        <taxon>Mollusca</taxon>
        <taxon>Bivalvia</taxon>
        <taxon>Autobranchia</taxon>
        <taxon>Pteriomorphia</taxon>
        <taxon>Pterioida</taxon>
        <taxon>Pterioidea</taxon>
        <taxon>Pteriidae</taxon>
        <taxon>Pinctada</taxon>
    </lineage>
</organism>
<comment type="caution">
    <text evidence="3">The sequence shown here is derived from an EMBL/GenBank/DDBJ whole genome shotgun (WGS) entry which is preliminary data.</text>
</comment>
<evidence type="ECO:0000313" key="4">
    <source>
        <dbReference type="Proteomes" id="UP001186944"/>
    </source>
</evidence>
<accession>A0AA89C2C4</accession>
<reference evidence="3" key="1">
    <citation type="submission" date="2019-08" db="EMBL/GenBank/DDBJ databases">
        <title>The improved chromosome-level genome for the pearl oyster Pinctada fucata martensii using PacBio sequencing and Hi-C.</title>
        <authorList>
            <person name="Zheng Z."/>
        </authorList>
    </citation>
    <scope>NUCLEOTIDE SEQUENCE</scope>
    <source>
        <strain evidence="3">ZZ-2019</strain>
        <tissue evidence="3">Adductor muscle</tissue>
    </source>
</reference>
<dbReference type="PROSITE" id="PS50878">
    <property type="entry name" value="RT_POL"/>
    <property type="match status" value="1"/>
</dbReference>
<dbReference type="InterPro" id="IPR000477">
    <property type="entry name" value="RT_dom"/>
</dbReference>
<sequence>MNAKEFLSTLETHGLSQYVQGPTHVRGHTLDVLISRESGSLVSCTPSIEDPHLFDSKGNPSGDHFAVHCQLNLTKPQRLRKTVSFRRYNKIAMTDLEQDLRTTLHPVSGSVDEQLNIFESDIRDVLDKHAPLVTKEVVLRPNSPLYTDELRALKRERRKAERQWRRTKLTIHHEMFLDICEQSNKVLLESKTCYFREKIEAFGNDSKRLFALTKNLMGNSEECILPKSENSAKLANQFCEFFLGKIATIRDVLAENCDLTNTFCADTQFNGDNLSVYTPASEDEIKKIILSAPTKSCELDPLRTRCVKECIDTLLPYITSIVNKSLTDATVPLSLKHAMVRPLIKKPDLDRDVFKNYRPVSNLSFLEKVVAVRLDQHLENNTLHDSRQSAYRVGHSTETALLKVHSDIAAALDKNCHAVLVMLDLSAAFDVIDHPILLHRLEHTLGITDTALSWIKSYLSNRSMCIAIEDVTSDRKSVTIGVPQGSVLGPKLYCMFTKPVGEICKRHNMCYHCYADDTQVYFVIKPVDNWTNFQDRLENCLSDISRWMASNML</sequence>
<dbReference type="Pfam" id="PF00078">
    <property type="entry name" value="RVT_1"/>
    <property type="match status" value="1"/>
</dbReference>
<dbReference type="EMBL" id="VSWD01000007">
    <property type="protein sequence ID" value="KAK3096691.1"/>
    <property type="molecule type" value="Genomic_DNA"/>
</dbReference>
<dbReference type="PANTHER" id="PTHR46670">
    <property type="entry name" value="ENDO/EXONUCLEASE/PHOSPHATASE DOMAIN-CONTAINING PROTEIN"/>
    <property type="match status" value="1"/>
</dbReference>
<dbReference type="CDD" id="cd01650">
    <property type="entry name" value="RT_nLTR_like"/>
    <property type="match status" value="1"/>
</dbReference>
<feature type="domain" description="Reverse transcriptase" evidence="2">
    <location>
        <begin position="324"/>
        <end position="553"/>
    </location>
</feature>
<dbReference type="SUPFAM" id="SSF56672">
    <property type="entry name" value="DNA/RNA polymerases"/>
    <property type="match status" value="1"/>
</dbReference>
<dbReference type="Proteomes" id="UP001186944">
    <property type="component" value="Unassembled WGS sequence"/>
</dbReference>
<gene>
    <name evidence="3" type="ORF">FSP39_002425</name>
</gene>
<evidence type="ECO:0000259" key="2">
    <source>
        <dbReference type="PROSITE" id="PS50878"/>
    </source>
</evidence>
<keyword evidence="4" id="KW-1185">Reference proteome</keyword>